<name>A0A485BVI9_RAOTE</name>
<accession>A0A485BVI9</accession>
<gene>
    <name evidence="1" type="ORF">NCTC13038_03439</name>
</gene>
<evidence type="ECO:0000313" key="1">
    <source>
        <dbReference type="EMBL" id="VFS75728.1"/>
    </source>
</evidence>
<reference evidence="1 2" key="1">
    <citation type="submission" date="2019-03" db="EMBL/GenBank/DDBJ databases">
        <authorList>
            <consortium name="Pathogen Informatics"/>
        </authorList>
    </citation>
    <scope>NUCLEOTIDE SEQUENCE [LARGE SCALE GENOMIC DNA]</scope>
    <source>
        <strain evidence="1 2">NCTC13038</strain>
    </source>
</reference>
<dbReference type="EMBL" id="CAADJG010000002">
    <property type="protein sequence ID" value="VFS75728.1"/>
    <property type="molecule type" value="Genomic_DNA"/>
</dbReference>
<sequence length="171" mass="18132">MTFRGELRALRGQVDQAARHALPVQRGGGAADNVHPFDKPRIDLNDVMAPAVAHQAHAVEEQVIHVAAVVAAQGDGIKTRRAAAKARVDAWRVLQRLANRIRALIGHLLPGNNRHRLGGSNQRLIGFGGSGGGLCAIAHGGRAGGVDRLGGNHDRFFRKACERESGSEGAQ</sequence>
<organism evidence="1 2">
    <name type="scientific">Raoultella terrigena</name>
    <name type="common">Klebsiella terrigena</name>
    <dbReference type="NCBI Taxonomy" id="577"/>
    <lineage>
        <taxon>Bacteria</taxon>
        <taxon>Pseudomonadati</taxon>
        <taxon>Pseudomonadota</taxon>
        <taxon>Gammaproteobacteria</taxon>
        <taxon>Enterobacterales</taxon>
        <taxon>Enterobacteriaceae</taxon>
        <taxon>Klebsiella/Raoultella group</taxon>
        <taxon>Raoultella</taxon>
    </lineage>
</organism>
<evidence type="ECO:0000313" key="2">
    <source>
        <dbReference type="Proteomes" id="UP000332594"/>
    </source>
</evidence>
<dbReference type="AlphaFoldDB" id="A0A485BVI9"/>
<protein>
    <submittedName>
        <fullName evidence="1">Uncharacterized protein</fullName>
    </submittedName>
</protein>
<proteinExistence type="predicted"/>
<dbReference type="Proteomes" id="UP000332594">
    <property type="component" value="Unassembled WGS sequence"/>
</dbReference>